<gene>
    <name evidence="1" type="ordered locus">TUZN_2204</name>
</gene>
<dbReference type="eggNOG" id="arCOG06057">
    <property type="taxonomic scope" value="Archaea"/>
</dbReference>
<dbReference type="RefSeq" id="WP_013680994.1">
    <property type="nucleotide sequence ID" value="NC_015315.1"/>
</dbReference>
<dbReference type="AlphaFoldDB" id="F2L643"/>
<reference key="2">
    <citation type="submission" date="2011-03" db="EMBL/GenBank/DDBJ databases">
        <title>Complete genome sequence of the thermoacidophilic crenarchaeon Thermoproteus uzoniensis 768-20.</title>
        <authorList>
            <person name="Mardanov A.V."/>
            <person name="Gumerov V.M."/>
            <person name="Beletsky A.V."/>
            <person name="Prokofeva M.I."/>
            <person name="Bonch-Osmolovskaya E.A."/>
            <person name="Ravin N.V."/>
            <person name="Skryabin K.G."/>
        </authorList>
    </citation>
    <scope>NUCLEOTIDE SEQUENCE</scope>
    <source>
        <strain>768-20</strain>
    </source>
</reference>
<organism evidence="1 2">
    <name type="scientific">Thermoproteus uzoniensis (strain 768-20)</name>
    <dbReference type="NCBI Taxonomy" id="999630"/>
    <lineage>
        <taxon>Archaea</taxon>
        <taxon>Thermoproteota</taxon>
        <taxon>Thermoprotei</taxon>
        <taxon>Thermoproteales</taxon>
        <taxon>Thermoproteaceae</taxon>
        <taxon>Thermoproteus</taxon>
    </lineage>
</organism>
<evidence type="ECO:0000313" key="1">
    <source>
        <dbReference type="EMBL" id="AEA13659.1"/>
    </source>
</evidence>
<keyword evidence="2" id="KW-1185">Reference proteome</keyword>
<dbReference type="KEGG" id="tuz:TUZN_2204"/>
<sequence>MIYGLSYTYWFIYGTSFDLPAVLGKLVGLGYEVGHATYREGVLHLDPLPGGYAARRVYEEGIVYLLADVQRGALGVYGDSLNILNRGVADVSRALMELSMPEPPRAELHASFGFPGKDCRSEKVTIAGEEFVKTGIVLISGEPQGGEGIYISITPLGGGRYMTYLIVGGRWQYVVSHMKRIGDLVNSLLAYFNCSSSG</sequence>
<dbReference type="STRING" id="999630.TUZN_2204"/>
<dbReference type="EMBL" id="CP002590">
    <property type="protein sequence ID" value="AEA13659.1"/>
    <property type="molecule type" value="Genomic_DNA"/>
</dbReference>
<proteinExistence type="predicted"/>
<dbReference type="GeneID" id="10361712"/>
<accession>F2L643</accession>
<name>F2L643_THEU7</name>
<dbReference type="HOGENOM" id="CLU_1375570_0_0_2"/>
<reference evidence="1 2" key="1">
    <citation type="journal article" date="2011" name="J. Bacteriol.">
        <title>Complete genome sequence of the thermoacidophilic crenarchaeon Thermoproteus uzoniensis 768-20.</title>
        <authorList>
            <person name="Mardanov A.V."/>
            <person name="Gumerov V.M."/>
            <person name="Beletsky A.V."/>
            <person name="Prokofeva M.I."/>
            <person name="Bonch-Osmolovskaya E.A."/>
            <person name="Ravin N.V."/>
            <person name="Skryabin K.G."/>
        </authorList>
    </citation>
    <scope>NUCLEOTIDE SEQUENCE [LARGE SCALE GENOMIC DNA]</scope>
    <source>
        <strain evidence="1 2">768-20</strain>
    </source>
</reference>
<dbReference type="Proteomes" id="UP000008138">
    <property type="component" value="Chromosome"/>
</dbReference>
<protein>
    <submittedName>
        <fullName evidence="1">Uncharacterized protein</fullName>
    </submittedName>
</protein>
<evidence type="ECO:0000313" key="2">
    <source>
        <dbReference type="Proteomes" id="UP000008138"/>
    </source>
</evidence>